<evidence type="ECO:0000256" key="6">
    <source>
        <dbReference type="ARBA" id="ARBA00023242"/>
    </source>
</evidence>
<feature type="non-terminal residue" evidence="10">
    <location>
        <position position="203"/>
    </location>
</feature>
<feature type="compositionally biased region" description="Polar residues" evidence="8">
    <location>
        <begin position="1"/>
        <end position="17"/>
    </location>
</feature>
<organism evidence="10 11">
    <name type="scientific">Pristionchus mayeri</name>
    <dbReference type="NCBI Taxonomy" id="1317129"/>
    <lineage>
        <taxon>Eukaryota</taxon>
        <taxon>Metazoa</taxon>
        <taxon>Ecdysozoa</taxon>
        <taxon>Nematoda</taxon>
        <taxon>Chromadorea</taxon>
        <taxon>Rhabditida</taxon>
        <taxon>Rhabditina</taxon>
        <taxon>Diplogasteromorpha</taxon>
        <taxon>Diplogasteroidea</taxon>
        <taxon>Neodiplogasteridae</taxon>
        <taxon>Pristionchus</taxon>
    </lineage>
</organism>
<dbReference type="InterPro" id="IPR013087">
    <property type="entry name" value="Znf_C2H2_type"/>
</dbReference>
<dbReference type="PROSITE" id="PS00028">
    <property type="entry name" value="ZINC_FINGER_C2H2_1"/>
    <property type="match status" value="1"/>
</dbReference>
<protein>
    <recommendedName>
        <fullName evidence="9">C2H2-type domain-containing protein</fullName>
    </recommendedName>
</protein>
<reference evidence="11" key="1">
    <citation type="submission" date="2022-10" db="EMBL/GenBank/DDBJ databases">
        <title>Genome assembly of Pristionchus species.</title>
        <authorList>
            <person name="Yoshida K."/>
            <person name="Sommer R.J."/>
        </authorList>
    </citation>
    <scope>NUCLEOTIDE SEQUENCE [LARGE SCALE GENOMIC DNA]</scope>
    <source>
        <strain evidence="11">RS5460</strain>
    </source>
</reference>
<dbReference type="EMBL" id="BTRK01000006">
    <property type="protein sequence ID" value="GMR57624.1"/>
    <property type="molecule type" value="Genomic_DNA"/>
</dbReference>
<dbReference type="PANTHER" id="PTHR16515:SF49">
    <property type="entry name" value="GASTRULA ZINC FINGER PROTEIN XLCGF49.1-LIKE-RELATED"/>
    <property type="match status" value="1"/>
</dbReference>
<proteinExistence type="predicted"/>
<evidence type="ECO:0000313" key="10">
    <source>
        <dbReference type="EMBL" id="GMR57624.1"/>
    </source>
</evidence>
<keyword evidence="2" id="KW-0479">Metal-binding</keyword>
<dbReference type="AlphaFoldDB" id="A0AAN5D8V0"/>
<evidence type="ECO:0000313" key="11">
    <source>
        <dbReference type="Proteomes" id="UP001328107"/>
    </source>
</evidence>
<dbReference type="SUPFAM" id="SSF57667">
    <property type="entry name" value="beta-beta-alpha zinc fingers"/>
    <property type="match status" value="2"/>
</dbReference>
<dbReference type="GO" id="GO:0008270">
    <property type="term" value="F:zinc ion binding"/>
    <property type="evidence" value="ECO:0007669"/>
    <property type="project" value="UniProtKB-KW"/>
</dbReference>
<dbReference type="GO" id="GO:0005634">
    <property type="term" value="C:nucleus"/>
    <property type="evidence" value="ECO:0007669"/>
    <property type="project" value="UniProtKB-SubCell"/>
</dbReference>
<comment type="subcellular location">
    <subcellularLocation>
        <location evidence="1">Nucleus</location>
    </subcellularLocation>
</comment>
<keyword evidence="5" id="KW-0862">Zinc</keyword>
<evidence type="ECO:0000256" key="8">
    <source>
        <dbReference type="SAM" id="MobiDB-lite"/>
    </source>
</evidence>
<feature type="domain" description="C2H2-type" evidence="9">
    <location>
        <begin position="164"/>
        <end position="196"/>
    </location>
</feature>
<evidence type="ECO:0000256" key="2">
    <source>
        <dbReference type="ARBA" id="ARBA00022723"/>
    </source>
</evidence>
<dbReference type="InterPro" id="IPR050331">
    <property type="entry name" value="Zinc_finger"/>
</dbReference>
<dbReference type="PROSITE" id="PS50157">
    <property type="entry name" value="ZINC_FINGER_C2H2_2"/>
    <property type="match status" value="3"/>
</dbReference>
<evidence type="ECO:0000259" key="9">
    <source>
        <dbReference type="PROSITE" id="PS50157"/>
    </source>
</evidence>
<dbReference type="GO" id="GO:0010468">
    <property type="term" value="P:regulation of gene expression"/>
    <property type="evidence" value="ECO:0007669"/>
    <property type="project" value="TreeGrafter"/>
</dbReference>
<sequence>LNPATIPTSVGSRNNPPTKRAKVDKIEKSVSCLECDKELSKNSLKYHMRIHAGEKPFTCPHCDRLFRSNGYRNSHIRDVHNKKTHCPPTNTSILFNKANLVTSGEKESNKDSAESLVYPNKPMYCPSTDTSRPHDDTNFAASDGKESNKDGSENHAPAIKPKSFSCSECGKALSNKEHYPTKTLHNHIRIHTGEKPFTCHHCG</sequence>
<keyword evidence="11" id="KW-1185">Reference proteome</keyword>
<dbReference type="Pfam" id="PF00096">
    <property type="entry name" value="zf-C2H2"/>
    <property type="match status" value="1"/>
</dbReference>
<accession>A0AAN5D8V0</accession>
<keyword evidence="6" id="KW-0539">Nucleus</keyword>
<dbReference type="FunFam" id="3.30.160.60:FF:000110">
    <property type="entry name" value="Zinc finger protein-like"/>
    <property type="match status" value="1"/>
</dbReference>
<evidence type="ECO:0000256" key="5">
    <source>
        <dbReference type="ARBA" id="ARBA00022833"/>
    </source>
</evidence>
<feature type="domain" description="C2H2-type" evidence="9">
    <location>
        <begin position="57"/>
        <end position="85"/>
    </location>
</feature>
<dbReference type="Gene3D" id="3.30.160.60">
    <property type="entry name" value="Classic Zinc Finger"/>
    <property type="match status" value="3"/>
</dbReference>
<feature type="compositionally biased region" description="Basic and acidic residues" evidence="8">
    <location>
        <begin position="131"/>
        <end position="153"/>
    </location>
</feature>
<evidence type="ECO:0000256" key="1">
    <source>
        <dbReference type="ARBA" id="ARBA00004123"/>
    </source>
</evidence>
<dbReference type="SMART" id="SM00355">
    <property type="entry name" value="ZnF_C2H2"/>
    <property type="match status" value="3"/>
</dbReference>
<dbReference type="PANTHER" id="PTHR16515">
    <property type="entry name" value="PR DOMAIN ZINC FINGER PROTEIN"/>
    <property type="match status" value="1"/>
</dbReference>
<evidence type="ECO:0000256" key="4">
    <source>
        <dbReference type="ARBA" id="ARBA00022771"/>
    </source>
</evidence>
<feature type="domain" description="C2H2-type" evidence="9">
    <location>
        <begin position="30"/>
        <end position="56"/>
    </location>
</feature>
<feature type="region of interest" description="Disordered" evidence="8">
    <location>
        <begin position="1"/>
        <end position="23"/>
    </location>
</feature>
<dbReference type="InterPro" id="IPR036236">
    <property type="entry name" value="Znf_C2H2_sf"/>
</dbReference>
<keyword evidence="3" id="KW-0677">Repeat</keyword>
<feature type="region of interest" description="Disordered" evidence="8">
    <location>
        <begin position="124"/>
        <end position="159"/>
    </location>
</feature>
<name>A0AAN5D8V0_9BILA</name>
<keyword evidence="4 7" id="KW-0863">Zinc-finger</keyword>
<dbReference type="Proteomes" id="UP001328107">
    <property type="component" value="Unassembled WGS sequence"/>
</dbReference>
<comment type="caution">
    <text evidence="10">The sequence shown here is derived from an EMBL/GenBank/DDBJ whole genome shotgun (WGS) entry which is preliminary data.</text>
</comment>
<evidence type="ECO:0000256" key="7">
    <source>
        <dbReference type="PROSITE-ProRule" id="PRU00042"/>
    </source>
</evidence>
<feature type="non-terminal residue" evidence="10">
    <location>
        <position position="1"/>
    </location>
</feature>
<gene>
    <name evidence="10" type="ORF">PMAYCL1PPCAC_27819</name>
</gene>
<evidence type="ECO:0000256" key="3">
    <source>
        <dbReference type="ARBA" id="ARBA00022737"/>
    </source>
</evidence>